<protein>
    <submittedName>
        <fullName evidence="11">Beta-ketoacyl synthase domain-containing protein</fullName>
    </submittedName>
</protein>
<dbReference type="InterPro" id="IPR036736">
    <property type="entry name" value="ACP-like_sf"/>
</dbReference>
<dbReference type="CDD" id="cd00833">
    <property type="entry name" value="PKS"/>
    <property type="match status" value="1"/>
</dbReference>
<dbReference type="InterPro" id="IPR016035">
    <property type="entry name" value="Acyl_Trfase/lysoPLipase"/>
</dbReference>
<evidence type="ECO:0000256" key="7">
    <source>
        <dbReference type="SAM" id="MobiDB-lite"/>
    </source>
</evidence>
<dbReference type="InterPro" id="IPR049900">
    <property type="entry name" value="PKS_mFAS_DH"/>
</dbReference>
<keyword evidence="2" id="KW-0596">Phosphopantetheine</keyword>
<dbReference type="PANTHER" id="PTHR43775">
    <property type="entry name" value="FATTY ACID SYNTHASE"/>
    <property type="match status" value="1"/>
</dbReference>
<dbReference type="PROSITE" id="PS52004">
    <property type="entry name" value="KS3_2"/>
    <property type="match status" value="1"/>
</dbReference>
<dbReference type="InterPro" id="IPR016039">
    <property type="entry name" value="Thiolase-like"/>
</dbReference>
<feature type="domain" description="Ketosynthase family 3 (KS3)" evidence="9">
    <location>
        <begin position="411"/>
        <end position="844"/>
    </location>
</feature>
<feature type="region of interest" description="N-terminal hotdog fold" evidence="6">
    <location>
        <begin position="1334"/>
        <end position="1471"/>
    </location>
</feature>
<dbReference type="PROSITE" id="PS52019">
    <property type="entry name" value="PKS_MFAS_DH"/>
    <property type="match status" value="1"/>
</dbReference>
<dbReference type="GO" id="GO:0044550">
    <property type="term" value="P:secondary metabolite biosynthetic process"/>
    <property type="evidence" value="ECO:0007669"/>
    <property type="project" value="TreeGrafter"/>
</dbReference>
<dbReference type="Proteomes" id="UP000777438">
    <property type="component" value="Unassembled WGS sequence"/>
</dbReference>
<dbReference type="SUPFAM" id="SSF53901">
    <property type="entry name" value="Thiolase-like"/>
    <property type="match status" value="1"/>
</dbReference>
<sequence>MTPHTTSPSTESGSVVDDFAVKVIYCGNEFPSDDLHALFASLQRHGRDANFPFLSSFLSQCVDMLRREIALLPHSISETLPPFQNLLALATHFIANRRGALSGALDGALLCAVQVGMLIGHPALTPPRHHESQGLSYTLDQDNTKLGGLSIGLLSGAAVSLSSSLADLCCAGVEAARVAFRLGVHVDKASQQLEPRNEDGEQDSWAYVVTELSEAEIQEELDAFNSTTCNPDLTKVFISASDSSSVSVTGPPSRLKSAFLGSQKLRYSRHFPLPVFGGLCHASHIYTADDIRSIVQGSTPMRKLPSSTHLPLISPQKGKPFESRTPQALFEEIVSEILTGTIYLDKMNAGLSSALSLASSVHFMQFSSSIVSKRMIASVSSDLPDLSRTDEDLLQWSTKESINANPSSTKNAKLAVVGMSCRLPGGANNNELFWKLMEDARDVHTTVPADRFDIHTHFDPTGKTPNATETPYGNFIDNPGFLDAGFFNMSPREAEQTDPMHRLALVTAYEALEMSGYSPNRTPSTNLKRIGTYYGQASDDWRELNAGQDIGTYAVPGGERAFANGRINYFFKFGGPSFNIDTACSSGLAAVHAACSALWAGEADTVLAGGLNVITNPDNYCMLCKGHFLSKTGQCKVWDKGADGYCRADGIASVVIKRLEDAEADNDNIIAVIASGATNHSADALSITQPHAGAQMENYAQVMSAAGVSPLDVSYVELHGTGTQVGDAIESESVIGTFAPPGIRRRPEQRLHLSAVKSNLGHSEAAAGITSLLKVLLVYQKGVIPPHVGIKTEMNPVVVKTLDRTNAGLVLENTPWPKPEGKKRYALVNSFGAHGGNTTILLEDAPDMPRVGQDPRATHVFPLSAKSKVSLRANAKALIDYLEANPDTDLGDLSYTLCARRIHHPIRIATSATSISQLNKYLESSLDKINDLRAVPATAPAVVMTFTGQGAFYQGISSGLYGSFPAYRSEIQHLDALCQKLGIPSILPYIENATADDSLPAASPMITQVVTLVVEIALTRFWQSMGVVPSAVIGHSLGEYAAAVAAGILSAADAIFLVSKRAQLLEKRCTAGSHVMLSVRASVDAIAEALKSETHSYEVSCQNGAEDTVISGKREDISAVRAVLDAQGKKATLLEVPYAFHSTQLDPMLDEFEEIAKHVTFKTPSIPFISPLLEDCVFDGKTVNANYLRRASREPVLFAAALEVAKDMGIVDDHTLWVNVGPHPICSSFVRNWTAGSKTFSSLRKNEDNFATLAGAMAGLHTLGIHVAWNEYFRPYERAHKLLTLESYKWNEKNYWLQYEGTWTLDKAFPHGKKDSSRELLPTADSSLMTSSIHRILSEEVLDPNSRASLIAVSDLKHPSLVSSVTGHMMNGFGVATTSIWADMAMTVGEHLYKLLRPATKEVHMNVGNIDVLHAQVINPKSTKPHLIQTTATLDLATQTASIEWHSLSSADHTEPFATCTVTYEDPTAWEREWDRISHLISSRADELSRLASTGTATRLNRKMAYTLFGNVVDYADKYRGMQSVVQHDFEAVADITLAPEAHGVWHSAPHFIDSVFHVGGLILNGGGVVDARDSFYVTHGWGSCRMLDRFVPGASYKSYSRMAPTGETNMYSGDVYVLQDGKVVGMMGDMRFRRIPRVLMNRFFSPSEAAGTEKVAPTRPVQPIVAPVPVVKVPEMISPPKTPEPVKVQQKQETVAAPPTPPEDVISTEPSMITDCLKLISRESGLDMSSLTDEASFVELGVDSLMSLVLSEKFRSELQLEIRSSLFLECANIAALKEWLTEYC</sequence>
<dbReference type="InterPro" id="IPR049551">
    <property type="entry name" value="PKS_DH_C"/>
</dbReference>
<dbReference type="InterPro" id="IPR020806">
    <property type="entry name" value="PKS_PP-bd"/>
</dbReference>
<evidence type="ECO:0000256" key="1">
    <source>
        <dbReference type="ARBA" id="ARBA00005179"/>
    </source>
</evidence>
<evidence type="ECO:0000259" key="8">
    <source>
        <dbReference type="PROSITE" id="PS50075"/>
    </source>
</evidence>
<comment type="pathway">
    <text evidence="1">Secondary metabolite biosynthesis.</text>
</comment>
<keyword evidence="3" id="KW-0597">Phosphoprotein</keyword>
<dbReference type="Pfam" id="PF14765">
    <property type="entry name" value="PS-DH"/>
    <property type="match status" value="1"/>
</dbReference>
<dbReference type="PROSITE" id="PS50075">
    <property type="entry name" value="CARRIER"/>
    <property type="match status" value="1"/>
</dbReference>
<feature type="region of interest" description="C-terminal hotdog fold" evidence="6">
    <location>
        <begin position="1496"/>
        <end position="1642"/>
    </location>
</feature>
<dbReference type="Gene3D" id="3.10.129.110">
    <property type="entry name" value="Polyketide synthase dehydratase"/>
    <property type="match status" value="1"/>
</dbReference>
<dbReference type="OrthoDB" id="329835at2759"/>
<dbReference type="PANTHER" id="PTHR43775:SF24">
    <property type="entry name" value="NON-REDUCING POLYKETIDE SYNTHASE APTA-RELATED"/>
    <property type="match status" value="1"/>
</dbReference>
<evidence type="ECO:0000256" key="4">
    <source>
        <dbReference type="ARBA" id="ARBA00022679"/>
    </source>
</evidence>
<dbReference type="FunFam" id="3.10.129.110:FF:000001">
    <property type="entry name" value="Sterigmatocystin biosynthesis polyketide synthase"/>
    <property type="match status" value="1"/>
</dbReference>
<keyword evidence="5" id="KW-0511">Multifunctional enzyme</keyword>
<evidence type="ECO:0000259" key="9">
    <source>
        <dbReference type="PROSITE" id="PS52004"/>
    </source>
</evidence>
<dbReference type="Pfam" id="PF16073">
    <property type="entry name" value="SAT"/>
    <property type="match status" value="1"/>
</dbReference>
<gene>
    <name evidence="11" type="ORF">B0T10DRAFT_518250</name>
</gene>
<dbReference type="Gene3D" id="3.30.70.3290">
    <property type="match status" value="1"/>
</dbReference>
<dbReference type="Pfam" id="PF02801">
    <property type="entry name" value="Ketoacyl-synt_C"/>
    <property type="match status" value="1"/>
</dbReference>
<dbReference type="InterPro" id="IPR009081">
    <property type="entry name" value="PP-bd_ACP"/>
</dbReference>
<evidence type="ECO:0000256" key="3">
    <source>
        <dbReference type="ARBA" id="ARBA00022553"/>
    </source>
</evidence>
<dbReference type="SUPFAM" id="SSF55048">
    <property type="entry name" value="Probable ACP-binding domain of malonyl-CoA ACP transacylase"/>
    <property type="match status" value="1"/>
</dbReference>
<dbReference type="Pfam" id="PF00550">
    <property type="entry name" value="PP-binding"/>
    <property type="match status" value="1"/>
</dbReference>
<dbReference type="InterPro" id="IPR042104">
    <property type="entry name" value="PKS_dehydratase_sf"/>
</dbReference>
<dbReference type="FunFam" id="1.10.1200.10:FF:000011">
    <property type="entry name" value="Sterigmatocystin biosynthesis polyketide synthase"/>
    <property type="match status" value="1"/>
</dbReference>
<dbReference type="SMART" id="SM00827">
    <property type="entry name" value="PKS_AT"/>
    <property type="match status" value="1"/>
</dbReference>
<feature type="domain" description="Carrier" evidence="8">
    <location>
        <begin position="1708"/>
        <end position="1785"/>
    </location>
</feature>
<accession>A0A9P9AP87</accession>
<dbReference type="PROSITE" id="PS00606">
    <property type="entry name" value="KS3_1"/>
    <property type="match status" value="1"/>
</dbReference>
<dbReference type="NCBIfam" id="TIGR04532">
    <property type="entry name" value="PT_fungal_PKS"/>
    <property type="match status" value="1"/>
</dbReference>
<evidence type="ECO:0000313" key="11">
    <source>
        <dbReference type="EMBL" id="KAH6884202.1"/>
    </source>
</evidence>
<organism evidence="11 12">
    <name type="scientific">Thelonectria olida</name>
    <dbReference type="NCBI Taxonomy" id="1576542"/>
    <lineage>
        <taxon>Eukaryota</taxon>
        <taxon>Fungi</taxon>
        <taxon>Dikarya</taxon>
        <taxon>Ascomycota</taxon>
        <taxon>Pezizomycotina</taxon>
        <taxon>Sordariomycetes</taxon>
        <taxon>Hypocreomycetidae</taxon>
        <taxon>Hypocreales</taxon>
        <taxon>Nectriaceae</taxon>
        <taxon>Thelonectria</taxon>
    </lineage>
</organism>
<dbReference type="InterPro" id="IPR018201">
    <property type="entry name" value="Ketoacyl_synth_AS"/>
</dbReference>
<dbReference type="GO" id="GO:0006633">
    <property type="term" value="P:fatty acid biosynthetic process"/>
    <property type="evidence" value="ECO:0007669"/>
    <property type="project" value="InterPro"/>
</dbReference>
<dbReference type="InterPro" id="IPR032088">
    <property type="entry name" value="SAT"/>
</dbReference>
<keyword evidence="4" id="KW-0808">Transferase</keyword>
<evidence type="ECO:0000256" key="6">
    <source>
        <dbReference type="PROSITE-ProRule" id="PRU01363"/>
    </source>
</evidence>
<dbReference type="InterPro" id="IPR016036">
    <property type="entry name" value="Malonyl_transacylase_ACP-bd"/>
</dbReference>
<feature type="active site" description="Proton donor; for dehydratase activity" evidence="6">
    <location>
        <position position="1554"/>
    </location>
</feature>
<dbReference type="Gene3D" id="3.40.366.10">
    <property type="entry name" value="Malonyl-Coenzyme A Acyl Carrier Protein, domain 2"/>
    <property type="match status" value="2"/>
</dbReference>
<reference evidence="11 12" key="1">
    <citation type="journal article" date="2021" name="Nat. Commun.">
        <title>Genetic determinants of endophytism in the Arabidopsis root mycobiome.</title>
        <authorList>
            <person name="Mesny F."/>
            <person name="Miyauchi S."/>
            <person name="Thiergart T."/>
            <person name="Pickel B."/>
            <person name="Atanasova L."/>
            <person name="Karlsson M."/>
            <person name="Huettel B."/>
            <person name="Barry K.W."/>
            <person name="Haridas S."/>
            <person name="Chen C."/>
            <person name="Bauer D."/>
            <person name="Andreopoulos W."/>
            <person name="Pangilinan J."/>
            <person name="LaButti K."/>
            <person name="Riley R."/>
            <person name="Lipzen A."/>
            <person name="Clum A."/>
            <person name="Drula E."/>
            <person name="Henrissat B."/>
            <person name="Kohler A."/>
            <person name="Grigoriev I.V."/>
            <person name="Martin F.M."/>
            <person name="Hacquard S."/>
        </authorList>
    </citation>
    <scope>NUCLEOTIDE SEQUENCE [LARGE SCALE GENOMIC DNA]</scope>
    <source>
        <strain evidence="11 12">MPI-CAGE-CH-0241</strain>
    </source>
</reference>
<dbReference type="EMBL" id="JAGPYM010000021">
    <property type="protein sequence ID" value="KAH6884202.1"/>
    <property type="molecule type" value="Genomic_DNA"/>
</dbReference>
<dbReference type="Gene3D" id="3.40.47.10">
    <property type="match status" value="1"/>
</dbReference>
<evidence type="ECO:0000256" key="2">
    <source>
        <dbReference type="ARBA" id="ARBA00022450"/>
    </source>
</evidence>
<dbReference type="SMART" id="SM00825">
    <property type="entry name" value="PKS_KS"/>
    <property type="match status" value="1"/>
</dbReference>
<dbReference type="InterPro" id="IPR014043">
    <property type="entry name" value="Acyl_transferase_dom"/>
</dbReference>
<dbReference type="SMART" id="SM00823">
    <property type="entry name" value="PKS_PP"/>
    <property type="match status" value="1"/>
</dbReference>
<feature type="domain" description="PKS/mFAS DH" evidence="10">
    <location>
        <begin position="1334"/>
        <end position="1642"/>
    </location>
</feature>
<dbReference type="Gene3D" id="1.10.1200.10">
    <property type="entry name" value="ACP-like"/>
    <property type="match status" value="1"/>
</dbReference>
<dbReference type="InterPro" id="IPR014031">
    <property type="entry name" value="Ketoacyl_synth_C"/>
</dbReference>
<evidence type="ECO:0000259" key="10">
    <source>
        <dbReference type="PROSITE" id="PS52019"/>
    </source>
</evidence>
<dbReference type="InterPro" id="IPR001227">
    <property type="entry name" value="Ac_transferase_dom_sf"/>
</dbReference>
<dbReference type="Pfam" id="PF00109">
    <property type="entry name" value="ketoacyl-synt"/>
    <property type="match status" value="1"/>
</dbReference>
<feature type="region of interest" description="Disordered" evidence="7">
    <location>
        <begin position="1682"/>
        <end position="1709"/>
    </location>
</feature>
<dbReference type="FunFam" id="3.40.366.10:FF:000002">
    <property type="entry name" value="Probable polyketide synthase 2"/>
    <property type="match status" value="1"/>
</dbReference>
<dbReference type="SUPFAM" id="SSF52151">
    <property type="entry name" value="FabD/lysophospholipase-like"/>
    <property type="match status" value="1"/>
</dbReference>
<dbReference type="SUPFAM" id="SSF47336">
    <property type="entry name" value="ACP-like"/>
    <property type="match status" value="1"/>
</dbReference>
<dbReference type="GO" id="GO:0004315">
    <property type="term" value="F:3-oxoacyl-[acyl-carrier-protein] synthase activity"/>
    <property type="evidence" value="ECO:0007669"/>
    <property type="project" value="InterPro"/>
</dbReference>
<dbReference type="GO" id="GO:0004312">
    <property type="term" value="F:fatty acid synthase activity"/>
    <property type="evidence" value="ECO:0007669"/>
    <property type="project" value="TreeGrafter"/>
</dbReference>
<dbReference type="GO" id="GO:0031177">
    <property type="term" value="F:phosphopantetheine binding"/>
    <property type="evidence" value="ECO:0007669"/>
    <property type="project" value="InterPro"/>
</dbReference>
<dbReference type="InterPro" id="IPR030918">
    <property type="entry name" value="PT_fungal_PKS"/>
</dbReference>
<dbReference type="Pfam" id="PF00698">
    <property type="entry name" value="Acyl_transf_1"/>
    <property type="match status" value="1"/>
</dbReference>
<dbReference type="Pfam" id="PF22621">
    <property type="entry name" value="CurL-like_PKS_C"/>
    <property type="match status" value="1"/>
</dbReference>
<feature type="active site" description="Proton acceptor; for dehydratase activity" evidence="6">
    <location>
        <position position="1368"/>
    </location>
</feature>
<proteinExistence type="predicted"/>
<evidence type="ECO:0000256" key="5">
    <source>
        <dbReference type="ARBA" id="ARBA00023268"/>
    </source>
</evidence>
<dbReference type="InterPro" id="IPR014030">
    <property type="entry name" value="Ketoacyl_synth_N"/>
</dbReference>
<dbReference type="InterPro" id="IPR050091">
    <property type="entry name" value="PKS_NRPS_Biosynth_Enz"/>
</dbReference>
<comment type="caution">
    <text evidence="11">The sequence shown here is derived from an EMBL/GenBank/DDBJ whole genome shotgun (WGS) entry which is preliminary data.</text>
</comment>
<evidence type="ECO:0000313" key="12">
    <source>
        <dbReference type="Proteomes" id="UP000777438"/>
    </source>
</evidence>
<dbReference type="InterPro" id="IPR020841">
    <property type="entry name" value="PKS_Beta-ketoAc_synthase_dom"/>
</dbReference>
<keyword evidence="12" id="KW-1185">Reference proteome</keyword>
<name>A0A9P9AP87_9HYPO</name>